<dbReference type="SUPFAM" id="SSF56601">
    <property type="entry name" value="beta-lactamase/transpeptidase-like"/>
    <property type="match status" value="1"/>
</dbReference>
<evidence type="ECO:0000313" key="30">
    <source>
        <dbReference type="Proteomes" id="UP000294599"/>
    </source>
</evidence>
<evidence type="ECO:0000256" key="14">
    <source>
        <dbReference type="ARBA" id="ARBA00022984"/>
    </source>
</evidence>
<feature type="active site" description="Proton donor; for transglycosylase activity" evidence="24">
    <location>
        <position position="180"/>
    </location>
</feature>
<evidence type="ECO:0000256" key="4">
    <source>
        <dbReference type="ARBA" id="ARBA00007090"/>
    </source>
</evidence>
<dbReference type="GO" id="GO:0009252">
    <property type="term" value="P:peptidoglycan biosynthetic process"/>
    <property type="evidence" value="ECO:0007669"/>
    <property type="project" value="UniProtKB-UniRule"/>
</dbReference>
<evidence type="ECO:0000256" key="5">
    <source>
        <dbReference type="ARBA" id="ARBA00007739"/>
    </source>
</evidence>
<keyword evidence="14 23" id="KW-0573">Peptidoglycan synthesis</keyword>
<dbReference type="PIRSF" id="PIRSF002799">
    <property type="entry name" value="PBP_1b"/>
    <property type="match status" value="1"/>
</dbReference>
<evidence type="ECO:0000256" key="25">
    <source>
        <dbReference type="SAM" id="Phobius"/>
    </source>
</evidence>
<dbReference type="PANTHER" id="PTHR32282:SF11">
    <property type="entry name" value="PENICILLIN-BINDING PROTEIN 1B"/>
    <property type="match status" value="1"/>
</dbReference>
<comment type="similarity">
    <text evidence="4 23">In the C-terminal section; belongs to the transpeptidase family.</text>
</comment>
<evidence type="ECO:0000256" key="13">
    <source>
        <dbReference type="ARBA" id="ARBA00022960"/>
    </source>
</evidence>
<evidence type="ECO:0000256" key="2">
    <source>
        <dbReference type="ARBA" id="ARBA00004236"/>
    </source>
</evidence>
<comment type="caution">
    <text evidence="29">The sequence shown here is derived from an EMBL/GenBank/DDBJ whole genome shotgun (WGS) entry which is preliminary data.</text>
</comment>
<feature type="domain" description="Bifunctional transglycosylase second" evidence="28">
    <location>
        <begin position="61"/>
        <end position="143"/>
    </location>
</feature>
<keyword evidence="11 23" id="KW-0808">Transferase</keyword>
<dbReference type="InterPro" id="IPR028166">
    <property type="entry name" value="UB2H"/>
</dbReference>
<dbReference type="AlphaFoldDB" id="A0A4S3KU91"/>
<feature type="domain" description="Glycosyl transferase family 51" evidence="27">
    <location>
        <begin position="149"/>
        <end position="325"/>
    </location>
</feature>
<dbReference type="Gene3D" id="1.10.3810.10">
    <property type="entry name" value="Biosynthetic peptidoglycan transglycosylase-like"/>
    <property type="match status" value="1"/>
</dbReference>
<dbReference type="UniPathway" id="UPA00219"/>
<evidence type="ECO:0000256" key="23">
    <source>
        <dbReference type="PIRNR" id="PIRNR002799"/>
    </source>
</evidence>
<dbReference type="GO" id="GO:0008658">
    <property type="term" value="F:penicillin binding"/>
    <property type="evidence" value="ECO:0007669"/>
    <property type="project" value="UniProtKB-UniRule"/>
</dbReference>
<comment type="subcellular location">
    <subcellularLocation>
        <location evidence="2">Cell membrane</location>
    </subcellularLocation>
</comment>
<dbReference type="InterPro" id="IPR023346">
    <property type="entry name" value="Lysozyme-like_dom_sf"/>
</dbReference>
<dbReference type="InterPro" id="IPR001264">
    <property type="entry name" value="Glyco_trans_51"/>
</dbReference>
<comment type="similarity">
    <text evidence="5 23">In the N-terminal section; belongs to the glycosyltransferase 51 family.</text>
</comment>
<evidence type="ECO:0000256" key="20">
    <source>
        <dbReference type="ARBA" id="ARBA00034000"/>
    </source>
</evidence>
<comment type="catalytic activity">
    <reaction evidence="20">
        <text>Preferential cleavage: (Ac)2-L-Lys-D-Ala-|-D-Ala. Also transpeptidation of peptidyl-alanyl moieties that are N-acyl substituents of D-alanine.</text>
        <dbReference type="EC" id="3.4.16.4"/>
    </reaction>
</comment>
<dbReference type="NCBIfam" id="TIGR02071">
    <property type="entry name" value="PBP_1b"/>
    <property type="match status" value="1"/>
</dbReference>
<evidence type="ECO:0000256" key="11">
    <source>
        <dbReference type="ARBA" id="ARBA00022679"/>
    </source>
</evidence>
<keyword evidence="18 23" id="KW-0961">Cell wall biogenesis/degradation</keyword>
<dbReference type="InterPro" id="IPR011813">
    <property type="entry name" value="PBP_1b"/>
</dbReference>
<dbReference type="GO" id="GO:0009274">
    <property type="term" value="C:peptidoglycan-based cell wall"/>
    <property type="evidence" value="ECO:0007669"/>
    <property type="project" value="UniProtKB-UniRule"/>
</dbReference>
<reference evidence="29 30" key="1">
    <citation type="submission" date="2019-03" db="EMBL/GenBank/DDBJ databases">
        <title>Genomic Encyclopedia of Type Strains, Phase IV (KMG-IV): sequencing the most valuable type-strain genomes for metagenomic binning, comparative biology and taxonomic classification.</title>
        <authorList>
            <person name="Goeker M."/>
        </authorList>
    </citation>
    <scope>NUCLEOTIDE SEQUENCE [LARGE SCALE GENOMIC DNA]</scope>
    <source>
        <strain evidence="29 30">DSM 21944</strain>
    </source>
</reference>
<dbReference type="GO" id="GO:0005886">
    <property type="term" value="C:plasma membrane"/>
    <property type="evidence" value="ECO:0007669"/>
    <property type="project" value="UniProtKB-SubCell"/>
</dbReference>
<dbReference type="GO" id="GO:0046677">
    <property type="term" value="P:response to antibiotic"/>
    <property type="evidence" value="ECO:0007669"/>
    <property type="project" value="UniProtKB-UniRule"/>
</dbReference>
<dbReference type="PANTHER" id="PTHR32282">
    <property type="entry name" value="BINDING PROTEIN TRANSPEPTIDASE, PUTATIVE-RELATED"/>
    <property type="match status" value="1"/>
</dbReference>
<dbReference type="Gene3D" id="3.30.2060.10">
    <property type="entry name" value="Penicillin-binding protein 1b domain"/>
    <property type="match status" value="1"/>
</dbReference>
<dbReference type="InterPro" id="IPR001460">
    <property type="entry name" value="PCN-bd_Tpept"/>
</dbReference>
<dbReference type="Proteomes" id="UP000294599">
    <property type="component" value="Unassembled WGS sequence"/>
</dbReference>
<dbReference type="InterPro" id="IPR036950">
    <property type="entry name" value="PBP_transglycosylase"/>
</dbReference>
<keyword evidence="16" id="KW-0046">Antibiotic resistance</keyword>
<dbReference type="GO" id="GO:0008360">
    <property type="term" value="P:regulation of cell shape"/>
    <property type="evidence" value="ECO:0007669"/>
    <property type="project" value="UniProtKB-UniRule"/>
</dbReference>
<evidence type="ECO:0000259" key="28">
    <source>
        <dbReference type="Pfam" id="PF14814"/>
    </source>
</evidence>
<evidence type="ECO:0000256" key="12">
    <source>
        <dbReference type="ARBA" id="ARBA00022801"/>
    </source>
</evidence>
<evidence type="ECO:0000259" key="27">
    <source>
        <dbReference type="Pfam" id="PF00912"/>
    </source>
</evidence>
<evidence type="ECO:0000256" key="19">
    <source>
        <dbReference type="ARBA" id="ARBA00032454"/>
    </source>
</evidence>
<dbReference type="InterPro" id="IPR012338">
    <property type="entry name" value="Beta-lactam/transpept-like"/>
</dbReference>
<dbReference type="Pfam" id="PF14814">
    <property type="entry name" value="UB2H"/>
    <property type="match status" value="1"/>
</dbReference>
<feature type="transmembrane region" description="Helical" evidence="25">
    <location>
        <begin position="12"/>
        <end position="33"/>
    </location>
</feature>
<dbReference type="EMBL" id="SMAF01000002">
    <property type="protein sequence ID" value="TCT00735.1"/>
    <property type="molecule type" value="Genomic_DNA"/>
</dbReference>
<keyword evidence="25" id="KW-0812">Transmembrane</keyword>
<protein>
    <recommendedName>
        <fullName evidence="6 22">Penicillin-binding protein 1B</fullName>
        <shortName evidence="23">PBP-1b</shortName>
        <shortName evidence="23">PBP1b</shortName>
    </recommendedName>
    <alternativeName>
        <fullName evidence="19 23">Murein polymerase</fullName>
    </alternativeName>
</protein>
<keyword evidence="10 23" id="KW-0328">Glycosyltransferase</keyword>
<dbReference type="GO" id="GO:0009002">
    <property type="term" value="F:serine-type D-Ala-D-Ala carboxypeptidase activity"/>
    <property type="evidence" value="ECO:0007669"/>
    <property type="project" value="UniProtKB-EC"/>
</dbReference>
<accession>A0A4S3KU91</accession>
<evidence type="ECO:0000313" key="29">
    <source>
        <dbReference type="EMBL" id="TCT00735.1"/>
    </source>
</evidence>
<evidence type="ECO:0000256" key="6">
    <source>
        <dbReference type="ARBA" id="ARBA00018637"/>
    </source>
</evidence>
<comment type="pathway">
    <text evidence="3 23">Cell wall biogenesis; peptidoglycan biosynthesis.</text>
</comment>
<keyword evidence="7" id="KW-1003">Cell membrane</keyword>
<dbReference type="Gene3D" id="3.40.710.10">
    <property type="entry name" value="DD-peptidase/beta-lactamase superfamily"/>
    <property type="match status" value="1"/>
</dbReference>
<evidence type="ECO:0000256" key="21">
    <source>
        <dbReference type="ARBA" id="ARBA00049902"/>
    </source>
</evidence>
<name>A0A4S3KU91_9GAMM</name>
<dbReference type="SUPFAM" id="SSF53955">
    <property type="entry name" value="Lysozyme-like"/>
    <property type="match status" value="1"/>
</dbReference>
<keyword evidence="17" id="KW-0511">Multifunctional enzyme</keyword>
<dbReference type="GO" id="GO:0008955">
    <property type="term" value="F:peptidoglycan glycosyltransferase activity"/>
    <property type="evidence" value="ECO:0007669"/>
    <property type="project" value="UniProtKB-UniRule"/>
</dbReference>
<evidence type="ECO:0000256" key="8">
    <source>
        <dbReference type="ARBA" id="ARBA00022645"/>
    </source>
</evidence>
<evidence type="ECO:0000256" key="16">
    <source>
        <dbReference type="ARBA" id="ARBA00023251"/>
    </source>
</evidence>
<evidence type="ECO:0000256" key="18">
    <source>
        <dbReference type="ARBA" id="ARBA00023316"/>
    </source>
</evidence>
<gene>
    <name evidence="29" type="ORF">EDC25_102100</name>
</gene>
<dbReference type="Pfam" id="PF00912">
    <property type="entry name" value="Transgly"/>
    <property type="match status" value="1"/>
</dbReference>
<dbReference type="GO" id="GO:0006508">
    <property type="term" value="P:proteolysis"/>
    <property type="evidence" value="ECO:0007669"/>
    <property type="project" value="UniProtKB-KW"/>
</dbReference>
<keyword evidence="8" id="KW-0121">Carboxypeptidase</keyword>
<dbReference type="InterPro" id="IPR050396">
    <property type="entry name" value="Glycosyltr_51/Transpeptidase"/>
</dbReference>
<keyword evidence="12" id="KW-0378">Hydrolase</keyword>
<evidence type="ECO:0000259" key="26">
    <source>
        <dbReference type="Pfam" id="PF00905"/>
    </source>
</evidence>
<keyword evidence="15 25" id="KW-0472">Membrane</keyword>
<proteinExistence type="inferred from homology"/>
<evidence type="ECO:0000256" key="10">
    <source>
        <dbReference type="ARBA" id="ARBA00022676"/>
    </source>
</evidence>
<evidence type="ECO:0000256" key="3">
    <source>
        <dbReference type="ARBA" id="ARBA00004752"/>
    </source>
</evidence>
<evidence type="ECO:0000256" key="1">
    <source>
        <dbReference type="ARBA" id="ARBA00002624"/>
    </source>
</evidence>
<feature type="active site" description="Acyl-ester intermediate; for transpeptidase activity" evidence="24">
    <location>
        <position position="454"/>
    </location>
</feature>
<comment type="function">
    <text evidence="1 23">Cell wall formation. Synthesis of cross-linked peptidoglycan from the lipid intermediates. The enzyme has a penicillin-insensitive transglycosylase N-terminal domain (formation of linear glycan strands) and a penicillin-sensitive transpeptidase C-terminal domain (cross-linking of the peptide subunits).</text>
</comment>
<dbReference type="RefSeq" id="WP_123520854.1">
    <property type="nucleotide sequence ID" value="NZ_JBHLWF010000013.1"/>
</dbReference>
<dbReference type="Pfam" id="PF00905">
    <property type="entry name" value="Transpeptidase"/>
    <property type="match status" value="1"/>
</dbReference>
<evidence type="ECO:0000256" key="22">
    <source>
        <dbReference type="NCBIfam" id="TIGR02071"/>
    </source>
</evidence>
<comment type="catalytic activity">
    <reaction evidence="21">
        <text>[GlcNAc-(1-&gt;4)-Mur2Ac(oyl-L-Ala-gamma-D-Glu-L-Lys-D-Ala-D-Ala)](n)-di-trans,octa-cis-undecaprenyl diphosphate + beta-D-GlcNAc-(1-&gt;4)-Mur2Ac(oyl-L-Ala-gamma-D-Glu-L-Lys-D-Ala-D-Ala)-di-trans,octa-cis-undecaprenyl diphosphate = [GlcNAc-(1-&gt;4)-Mur2Ac(oyl-L-Ala-gamma-D-Glu-L-Lys-D-Ala-D-Ala)](n+1)-di-trans,octa-cis-undecaprenyl diphosphate + di-trans,octa-cis-undecaprenyl diphosphate + H(+)</text>
        <dbReference type="Rhea" id="RHEA:23708"/>
        <dbReference type="Rhea" id="RHEA-COMP:9602"/>
        <dbReference type="Rhea" id="RHEA-COMP:9603"/>
        <dbReference type="ChEBI" id="CHEBI:15378"/>
        <dbReference type="ChEBI" id="CHEBI:58405"/>
        <dbReference type="ChEBI" id="CHEBI:60033"/>
        <dbReference type="ChEBI" id="CHEBI:78435"/>
        <dbReference type="EC" id="2.4.99.28"/>
    </reaction>
</comment>
<organism evidence="29 30">
    <name type="scientific">Pseudofulvimonas gallinarii</name>
    <dbReference type="NCBI Taxonomy" id="634155"/>
    <lineage>
        <taxon>Bacteria</taxon>
        <taxon>Pseudomonadati</taxon>
        <taxon>Pseudomonadota</taxon>
        <taxon>Gammaproteobacteria</taxon>
        <taxon>Lysobacterales</taxon>
        <taxon>Rhodanobacteraceae</taxon>
        <taxon>Pseudofulvimonas</taxon>
    </lineage>
</organism>
<keyword evidence="13 23" id="KW-0133">Cell shape</keyword>
<evidence type="ECO:0000256" key="7">
    <source>
        <dbReference type="ARBA" id="ARBA00022475"/>
    </source>
</evidence>
<evidence type="ECO:0000256" key="9">
    <source>
        <dbReference type="ARBA" id="ARBA00022670"/>
    </source>
</evidence>
<keyword evidence="9" id="KW-0645">Protease</keyword>
<evidence type="ECO:0000256" key="17">
    <source>
        <dbReference type="ARBA" id="ARBA00023268"/>
    </source>
</evidence>
<keyword evidence="30" id="KW-1185">Reference proteome</keyword>
<evidence type="ECO:0000256" key="24">
    <source>
        <dbReference type="PIRSR" id="PIRSR002799-1"/>
    </source>
</evidence>
<evidence type="ECO:0000256" key="15">
    <source>
        <dbReference type="ARBA" id="ARBA00023136"/>
    </source>
</evidence>
<feature type="domain" description="Penicillin-binding protein transpeptidase" evidence="26">
    <location>
        <begin position="417"/>
        <end position="657"/>
    </location>
</feature>
<keyword evidence="25" id="KW-1133">Transmembrane helix</keyword>
<dbReference type="GO" id="GO:0030288">
    <property type="term" value="C:outer membrane-bounded periplasmic space"/>
    <property type="evidence" value="ECO:0007669"/>
    <property type="project" value="TreeGrafter"/>
</dbReference>
<dbReference type="OrthoDB" id="9766909at2"/>
<dbReference type="GO" id="GO:0071555">
    <property type="term" value="P:cell wall organization"/>
    <property type="evidence" value="ECO:0007669"/>
    <property type="project" value="UniProtKB-UniRule"/>
</dbReference>
<sequence length="760" mass="82233">MAFPWKPVRYWLLRVALLGLGIGLGFALPYGWYLDRQVAQHFAAFTASSQPSRVYARALILRPNMAMTAATLEAELLASQYQSQPQAMRPGTYEREGESFLIHTREFDDPSGRWPARRFRATIGRQRVQTLAEATGRLLQEARIDPARIATFYGPQQREQRPLRLTEMPPLLIAGVQAVEDRDFKHHRGVDPVAIVRAAWRNLTTSRTQGGSTITQQLVRNLFLSLEQTWTRKINEAFLAVLIEARQDKGLILEMYLNDVFMGQQGGQAVHGMAAASEFYFARDVDELGVPEIALLVGLIQGPSWHNPRRHPDRARKRRDLVLHHFHETGLISQAEYRHAQAQPLGVTAQPGLARNRHPAFLDMVRVQLGRGLDSAQLGSEGLSIHTTLAPSAQSAAENAVVDAVGKLRNAEQLDAAVIITDPHSGDVLAAVGGRETRGSGFNRVMQAQRPIGSLAKPFVYLAALAQPSRWSLATVLDDAPIRVSLPGGRSWEPKNFDGRPHGPTLMIDALAKSYNLATVQLGMAVGVDRVAALMSSLAGGLPVAANPSLTLGAIDLSPMQVAQIYGFLASGGQGRRLRALTGVLDARGRVLARVAPAQATATNQAAVALVDFAMQEAVRSGTARAIAATPLAAFSPAGKTGTSNDGRDSWFAGFTGNLLAVVWVGNDDNAALNLTGSSAALPVWIEVMRRLPQAPLSVDARAAVDWQSIAADGQAMPSRCDDTRTLPFVPGFAPDMPRWGGCIDNAAGDLLRRIGGTRD</sequence>